<evidence type="ECO:0000313" key="3">
    <source>
        <dbReference type="Proteomes" id="UP000077786"/>
    </source>
</evidence>
<evidence type="ECO:0000256" key="1">
    <source>
        <dbReference type="SAM" id="Phobius"/>
    </source>
</evidence>
<dbReference type="PATRIC" id="fig|38307.3.peg.3047"/>
<keyword evidence="1" id="KW-1133">Transmembrane helix</keyword>
<gene>
    <name evidence="2" type="ORF">A0123_02916</name>
</gene>
<proteinExistence type="predicted"/>
<name>A0A1B6VGR7_9PROT</name>
<accession>A0A1B6VGR7</accession>
<dbReference type="Proteomes" id="UP000077786">
    <property type="component" value="Unassembled WGS sequence"/>
</dbReference>
<feature type="transmembrane region" description="Helical" evidence="1">
    <location>
        <begin position="29"/>
        <end position="50"/>
    </location>
</feature>
<keyword evidence="1" id="KW-0472">Membrane</keyword>
<organism evidence="2 3">
    <name type="scientific">Gluconobacter cerinus</name>
    <dbReference type="NCBI Taxonomy" id="38307"/>
    <lineage>
        <taxon>Bacteria</taxon>
        <taxon>Pseudomonadati</taxon>
        <taxon>Pseudomonadota</taxon>
        <taxon>Alphaproteobacteria</taxon>
        <taxon>Acetobacterales</taxon>
        <taxon>Acetobacteraceae</taxon>
        <taxon>Gluconobacter</taxon>
    </lineage>
</organism>
<comment type="caution">
    <text evidence="2">The sequence shown here is derived from an EMBL/GenBank/DDBJ whole genome shotgun (WGS) entry which is preliminary data.</text>
</comment>
<reference evidence="2 3" key="1">
    <citation type="submission" date="2016-03" db="EMBL/GenBank/DDBJ databases">
        <title>Draft genome sequence of Gluconobacter cerinus strain CECT 9110.</title>
        <authorList>
            <person name="Sainz F."/>
            <person name="Mas A."/>
            <person name="Torija M.J."/>
        </authorList>
    </citation>
    <scope>NUCLEOTIDE SEQUENCE [LARGE SCALE GENOMIC DNA]</scope>
    <source>
        <strain evidence="2 3">CECT 9110</strain>
    </source>
</reference>
<keyword evidence="1" id="KW-0812">Transmembrane</keyword>
<sequence>MTDRTNIDDTEDEIALEATEEGESLLSTIMLPVCIFVGIAILVLMVGLNFI</sequence>
<protein>
    <submittedName>
        <fullName evidence="2">Uncharacterized protein</fullName>
    </submittedName>
</protein>
<evidence type="ECO:0000313" key="2">
    <source>
        <dbReference type="EMBL" id="OAJ66403.1"/>
    </source>
</evidence>
<dbReference type="EMBL" id="LUTU01000016">
    <property type="protein sequence ID" value="OAJ66403.1"/>
    <property type="molecule type" value="Genomic_DNA"/>
</dbReference>
<dbReference type="AlphaFoldDB" id="A0A1B6VGR7"/>